<dbReference type="Proteomes" id="UP001501920">
    <property type="component" value="Chromosome 2"/>
</dbReference>
<evidence type="ECO:0000313" key="1">
    <source>
        <dbReference type="Ensembl" id="ENSPNAP00000033290.2"/>
    </source>
</evidence>
<name>A0A3B4EBS6_PYGNA</name>
<dbReference type="GeneTree" id="ENSGT01150000290357"/>
<protein>
    <submittedName>
        <fullName evidence="1">Uncharacterized protein</fullName>
    </submittedName>
</protein>
<dbReference type="AlphaFoldDB" id="A0A3B4EBS6"/>
<reference evidence="1" key="2">
    <citation type="submission" date="2025-08" db="UniProtKB">
        <authorList>
            <consortium name="Ensembl"/>
        </authorList>
    </citation>
    <scope>IDENTIFICATION</scope>
</reference>
<sequence length="116" mass="12971">ILLQLLPFGILPAFEPLELSQGGHQRPVQQVLRGFGLVCFGQQSGVAAQRHSFVFYLVPVDPGQHSGQRGVRSTVGDPVQQVQVTRLLFGSIKVPEIKPSRWISWRNPRVQLYCLL</sequence>
<accession>A0A3B4EBS6</accession>
<evidence type="ECO:0000313" key="2">
    <source>
        <dbReference type="Proteomes" id="UP001501920"/>
    </source>
</evidence>
<proteinExistence type="predicted"/>
<organism evidence="1 2">
    <name type="scientific">Pygocentrus nattereri</name>
    <name type="common">Red-bellied piranha</name>
    <dbReference type="NCBI Taxonomy" id="42514"/>
    <lineage>
        <taxon>Eukaryota</taxon>
        <taxon>Metazoa</taxon>
        <taxon>Chordata</taxon>
        <taxon>Craniata</taxon>
        <taxon>Vertebrata</taxon>
        <taxon>Euteleostomi</taxon>
        <taxon>Actinopterygii</taxon>
        <taxon>Neopterygii</taxon>
        <taxon>Teleostei</taxon>
        <taxon>Ostariophysi</taxon>
        <taxon>Characiformes</taxon>
        <taxon>Characoidei</taxon>
        <taxon>Pygocentrus</taxon>
    </lineage>
</organism>
<reference evidence="1" key="3">
    <citation type="submission" date="2025-09" db="UniProtKB">
        <authorList>
            <consortium name="Ensembl"/>
        </authorList>
    </citation>
    <scope>IDENTIFICATION</scope>
</reference>
<dbReference type="Ensembl" id="ENSPNAT00000024045.2">
    <property type="protein sequence ID" value="ENSPNAP00000033290.2"/>
    <property type="gene ID" value="ENSPNAG00000021824.2"/>
</dbReference>
<reference evidence="1 2" key="1">
    <citation type="submission" date="2020-10" db="EMBL/GenBank/DDBJ databases">
        <title>Pygocentrus nattereri (red-bellied piranha) genome, fPygNat1, primary haplotype.</title>
        <authorList>
            <person name="Myers G."/>
            <person name="Meyer A."/>
            <person name="Karagic N."/>
            <person name="Pippel M."/>
            <person name="Winkler S."/>
            <person name="Tracey A."/>
            <person name="Wood J."/>
            <person name="Formenti G."/>
            <person name="Howe K."/>
            <person name="Fedrigo O."/>
            <person name="Jarvis E.D."/>
        </authorList>
    </citation>
    <scope>NUCLEOTIDE SEQUENCE [LARGE SCALE GENOMIC DNA]</scope>
</reference>
<keyword evidence="2" id="KW-1185">Reference proteome</keyword>